<dbReference type="KEGG" id="vfa:MM35RIKEN_09650"/>
<accession>A0A810Q1Y6</accession>
<sequence length="75" mass="8110">MRAGANGASGKSAKRRQWRKKRADFPARREGQSPSPTHPLNTSVGVDASVRPPGLVLHLLQIPVIARAHRARGNP</sequence>
<feature type="compositionally biased region" description="Low complexity" evidence="1">
    <location>
        <begin position="1"/>
        <end position="11"/>
    </location>
</feature>
<dbReference type="EMBL" id="AP023415">
    <property type="protein sequence ID" value="BCK78773.1"/>
    <property type="molecule type" value="Genomic_DNA"/>
</dbReference>
<protein>
    <submittedName>
        <fullName evidence="2">Uncharacterized protein</fullName>
    </submittedName>
</protein>
<gene>
    <name evidence="2" type="ORF">MM35RIKEN_09650</name>
</gene>
<evidence type="ECO:0000256" key="1">
    <source>
        <dbReference type="SAM" id="MobiDB-lite"/>
    </source>
</evidence>
<organism evidence="2 3">
    <name type="scientific">Vescimonas fastidiosa</name>
    <dbReference type="NCBI Taxonomy" id="2714353"/>
    <lineage>
        <taxon>Bacteria</taxon>
        <taxon>Bacillati</taxon>
        <taxon>Bacillota</taxon>
        <taxon>Clostridia</taxon>
        <taxon>Eubacteriales</taxon>
        <taxon>Oscillospiraceae</taxon>
        <taxon>Vescimonas</taxon>
    </lineage>
</organism>
<reference evidence="2" key="1">
    <citation type="submission" date="2020-09" db="EMBL/GenBank/DDBJ databases">
        <title>New species isolated from human feces.</title>
        <authorList>
            <person name="Kitahara M."/>
            <person name="Shigeno Y."/>
            <person name="Shime M."/>
            <person name="Matsumoto Y."/>
            <person name="Nakamura S."/>
            <person name="Motooka D."/>
            <person name="Fukuoka S."/>
            <person name="Nishikawa H."/>
            <person name="Benno Y."/>
        </authorList>
    </citation>
    <scope>NUCLEOTIDE SEQUENCE</scope>
    <source>
        <strain evidence="2">MM35</strain>
    </source>
</reference>
<dbReference type="AlphaFoldDB" id="A0A810Q1Y6"/>
<feature type="compositionally biased region" description="Basic residues" evidence="1">
    <location>
        <begin position="12"/>
        <end position="22"/>
    </location>
</feature>
<keyword evidence="3" id="KW-1185">Reference proteome</keyword>
<evidence type="ECO:0000313" key="2">
    <source>
        <dbReference type="EMBL" id="BCK78773.1"/>
    </source>
</evidence>
<feature type="region of interest" description="Disordered" evidence="1">
    <location>
        <begin position="1"/>
        <end position="48"/>
    </location>
</feature>
<evidence type="ECO:0000313" key="3">
    <source>
        <dbReference type="Proteomes" id="UP000681343"/>
    </source>
</evidence>
<dbReference type="Proteomes" id="UP000681343">
    <property type="component" value="Chromosome"/>
</dbReference>
<feature type="compositionally biased region" description="Polar residues" evidence="1">
    <location>
        <begin position="32"/>
        <end position="44"/>
    </location>
</feature>
<name>A0A810Q1Y6_9FIRM</name>
<proteinExistence type="predicted"/>